<organism evidence="1 2">
    <name type="scientific">Phyllobacterium salinisoli</name>
    <dbReference type="NCBI Taxonomy" id="1899321"/>
    <lineage>
        <taxon>Bacteria</taxon>
        <taxon>Pseudomonadati</taxon>
        <taxon>Pseudomonadota</taxon>
        <taxon>Alphaproteobacteria</taxon>
        <taxon>Hyphomicrobiales</taxon>
        <taxon>Phyllobacteriaceae</taxon>
        <taxon>Phyllobacterium</taxon>
    </lineage>
</organism>
<dbReference type="EMBL" id="QOZG01000006">
    <property type="protein sequence ID" value="RCS22874.1"/>
    <property type="molecule type" value="Genomic_DNA"/>
</dbReference>
<evidence type="ECO:0000313" key="2">
    <source>
        <dbReference type="Proteomes" id="UP000253420"/>
    </source>
</evidence>
<evidence type="ECO:0008006" key="3">
    <source>
        <dbReference type="Google" id="ProtNLM"/>
    </source>
</evidence>
<evidence type="ECO:0000313" key="1">
    <source>
        <dbReference type="EMBL" id="RCS22874.1"/>
    </source>
</evidence>
<dbReference type="Proteomes" id="UP000253420">
    <property type="component" value="Unassembled WGS sequence"/>
</dbReference>
<gene>
    <name evidence="1" type="ORF">DUT91_15395</name>
</gene>
<protein>
    <recommendedName>
        <fullName evidence="3">Nitrate reductase</fullName>
    </recommendedName>
</protein>
<accession>A0A368K127</accession>
<dbReference type="OrthoDB" id="7067390at2"/>
<name>A0A368K127_9HYPH</name>
<proteinExistence type="predicted"/>
<dbReference type="RefSeq" id="WP_114441416.1">
    <property type="nucleotide sequence ID" value="NZ_QOZG01000006.1"/>
</dbReference>
<sequence length="94" mass="9954">MSGAFVNPLARNGPSVISHARGIKSWTREMLKLPDEAVVSVSELACHVAGCPPKETMILVMQGVETIQASIHKALQDVTQDDIAQAFAAEAGPD</sequence>
<keyword evidence="2" id="KW-1185">Reference proteome</keyword>
<comment type="caution">
    <text evidence="1">The sequence shown here is derived from an EMBL/GenBank/DDBJ whole genome shotgun (WGS) entry which is preliminary data.</text>
</comment>
<reference evidence="1 2" key="1">
    <citation type="submission" date="2018-07" db="EMBL/GenBank/DDBJ databases">
        <title>The draft genome of Phyllobacterium salinisoli.</title>
        <authorList>
            <person name="Liu L."/>
            <person name="Li L."/>
            <person name="Zhang X."/>
            <person name="Liang L."/>
        </authorList>
    </citation>
    <scope>NUCLEOTIDE SEQUENCE [LARGE SCALE GENOMIC DNA]</scope>
    <source>
        <strain evidence="1 2">LLAN61</strain>
    </source>
</reference>
<dbReference type="AlphaFoldDB" id="A0A368K127"/>